<feature type="region of interest" description="Disordered" evidence="1">
    <location>
        <begin position="185"/>
        <end position="273"/>
    </location>
</feature>
<evidence type="ECO:0000313" key="3">
    <source>
        <dbReference type="EMBL" id="MFC5140534.1"/>
    </source>
</evidence>
<comment type="caution">
    <text evidence="3">The sequence shown here is derived from an EMBL/GenBank/DDBJ whole genome shotgun (WGS) entry which is preliminary data.</text>
</comment>
<name>A0ABV9ZM06_9PSEU</name>
<sequence>MIRASRTDGFEIITAPTVHPLARLLGLLIRLRAEITTILAVVAVWVLLTSWLRTPFVIALVAVTVAVVLVTPVLRRFVAYRAAAVMTRHRLRQVLVERRCLNFSRHAPLFLWSHPTEVGDTVWLFLRAGISPTDVEEQTDWIASGCFARDARVTTVRSMTALVKVEVIRRDPLARELIDSELADWTATTGQRPPSSTKVVPPKPGNAHWSGAGDRGGRQDGKPAQRPTLDERDDVPPMVIEHPAPTANTASQPAPTPEPVKVPERGGDWSDYV</sequence>
<evidence type="ECO:0000313" key="4">
    <source>
        <dbReference type="Proteomes" id="UP001596175"/>
    </source>
</evidence>
<feature type="compositionally biased region" description="Basic and acidic residues" evidence="1">
    <location>
        <begin position="261"/>
        <end position="273"/>
    </location>
</feature>
<dbReference type="EMBL" id="JBHSKG010000011">
    <property type="protein sequence ID" value="MFC5140534.1"/>
    <property type="molecule type" value="Genomic_DNA"/>
</dbReference>
<protein>
    <submittedName>
        <fullName evidence="3">Uncharacterized protein</fullName>
    </submittedName>
</protein>
<dbReference type="Proteomes" id="UP001596175">
    <property type="component" value="Unassembled WGS sequence"/>
</dbReference>
<gene>
    <name evidence="3" type="ORF">ACFPK1_20010</name>
</gene>
<feature type="transmembrane region" description="Helical" evidence="2">
    <location>
        <begin position="33"/>
        <end position="52"/>
    </location>
</feature>
<keyword evidence="2" id="KW-1133">Transmembrane helix</keyword>
<keyword evidence="2" id="KW-0812">Transmembrane</keyword>
<accession>A0ABV9ZM06</accession>
<proteinExistence type="predicted"/>
<evidence type="ECO:0000256" key="1">
    <source>
        <dbReference type="SAM" id="MobiDB-lite"/>
    </source>
</evidence>
<evidence type="ECO:0000256" key="2">
    <source>
        <dbReference type="SAM" id="Phobius"/>
    </source>
</evidence>
<dbReference type="RefSeq" id="WP_378022701.1">
    <property type="nucleotide sequence ID" value="NZ_JBHSKG010000011.1"/>
</dbReference>
<reference evidence="4" key="1">
    <citation type="journal article" date="2019" name="Int. J. Syst. Evol. Microbiol.">
        <title>The Global Catalogue of Microorganisms (GCM) 10K type strain sequencing project: providing services to taxonomists for standard genome sequencing and annotation.</title>
        <authorList>
            <consortium name="The Broad Institute Genomics Platform"/>
            <consortium name="The Broad Institute Genome Sequencing Center for Infectious Disease"/>
            <person name="Wu L."/>
            <person name="Ma J."/>
        </authorList>
    </citation>
    <scope>NUCLEOTIDE SEQUENCE [LARGE SCALE GENOMIC DNA]</scope>
    <source>
        <strain evidence="4">XZYJ18</strain>
    </source>
</reference>
<keyword evidence="2" id="KW-0472">Membrane</keyword>
<feature type="transmembrane region" description="Helical" evidence="2">
    <location>
        <begin position="58"/>
        <end position="78"/>
    </location>
</feature>
<organism evidence="3 4">
    <name type="scientific">Actinomycetospora rhizophila</name>
    <dbReference type="NCBI Taxonomy" id="1416876"/>
    <lineage>
        <taxon>Bacteria</taxon>
        <taxon>Bacillati</taxon>
        <taxon>Actinomycetota</taxon>
        <taxon>Actinomycetes</taxon>
        <taxon>Pseudonocardiales</taxon>
        <taxon>Pseudonocardiaceae</taxon>
        <taxon>Actinomycetospora</taxon>
    </lineage>
</organism>
<keyword evidence="4" id="KW-1185">Reference proteome</keyword>